<keyword evidence="2" id="KW-0472">Membrane</keyword>
<feature type="chain" id="PRO_5019744435" evidence="3">
    <location>
        <begin position="21"/>
        <end position="927"/>
    </location>
</feature>
<dbReference type="Proteomes" id="UP000291343">
    <property type="component" value="Unassembled WGS sequence"/>
</dbReference>
<feature type="region of interest" description="Disordered" evidence="1">
    <location>
        <begin position="777"/>
        <end position="816"/>
    </location>
</feature>
<dbReference type="AlphaFoldDB" id="A0A482XPJ6"/>
<evidence type="ECO:0000256" key="2">
    <source>
        <dbReference type="SAM" id="Phobius"/>
    </source>
</evidence>
<organism evidence="4 5">
    <name type="scientific">Laodelphax striatellus</name>
    <name type="common">Small brown planthopper</name>
    <name type="synonym">Delphax striatella</name>
    <dbReference type="NCBI Taxonomy" id="195883"/>
    <lineage>
        <taxon>Eukaryota</taxon>
        <taxon>Metazoa</taxon>
        <taxon>Ecdysozoa</taxon>
        <taxon>Arthropoda</taxon>
        <taxon>Hexapoda</taxon>
        <taxon>Insecta</taxon>
        <taxon>Pterygota</taxon>
        <taxon>Neoptera</taxon>
        <taxon>Paraneoptera</taxon>
        <taxon>Hemiptera</taxon>
        <taxon>Auchenorrhyncha</taxon>
        <taxon>Fulgoroidea</taxon>
        <taxon>Delphacidae</taxon>
        <taxon>Criomorphinae</taxon>
        <taxon>Laodelphax</taxon>
    </lineage>
</organism>
<feature type="transmembrane region" description="Helical" evidence="2">
    <location>
        <begin position="696"/>
        <end position="718"/>
    </location>
</feature>
<feature type="region of interest" description="Disordered" evidence="1">
    <location>
        <begin position="17"/>
        <end position="49"/>
    </location>
</feature>
<dbReference type="EMBL" id="QKKF02003370">
    <property type="protein sequence ID" value="RZF47802.1"/>
    <property type="molecule type" value="Genomic_DNA"/>
</dbReference>
<comment type="caution">
    <text evidence="4">The sequence shown here is derived from an EMBL/GenBank/DDBJ whole genome shotgun (WGS) entry which is preliminary data.</text>
</comment>
<keyword evidence="2" id="KW-1133">Transmembrane helix</keyword>
<dbReference type="STRING" id="195883.A0A482XPJ6"/>
<gene>
    <name evidence="4" type="ORF">LSTR_LSTR006066</name>
</gene>
<feature type="region of interest" description="Disordered" evidence="1">
    <location>
        <begin position="78"/>
        <end position="101"/>
    </location>
</feature>
<evidence type="ECO:0000313" key="5">
    <source>
        <dbReference type="Proteomes" id="UP000291343"/>
    </source>
</evidence>
<feature type="compositionally biased region" description="Polar residues" evidence="1">
    <location>
        <begin position="139"/>
        <end position="150"/>
    </location>
</feature>
<keyword evidence="2" id="KW-0812">Transmembrane</keyword>
<feature type="compositionally biased region" description="Basic and acidic residues" evidence="1">
    <location>
        <begin position="122"/>
        <end position="138"/>
    </location>
</feature>
<proteinExistence type="predicted"/>
<keyword evidence="3" id="KW-0732">Signal</keyword>
<feature type="compositionally biased region" description="Basic and acidic residues" evidence="1">
    <location>
        <begin position="797"/>
        <end position="806"/>
    </location>
</feature>
<keyword evidence="5" id="KW-1185">Reference proteome</keyword>
<feature type="region of interest" description="Disordered" evidence="1">
    <location>
        <begin position="291"/>
        <end position="312"/>
    </location>
</feature>
<dbReference type="InParanoid" id="A0A482XPJ6"/>
<feature type="region of interest" description="Disordered" evidence="1">
    <location>
        <begin position="120"/>
        <end position="150"/>
    </location>
</feature>
<accession>A0A482XPJ6</accession>
<feature type="compositionally biased region" description="Low complexity" evidence="1">
    <location>
        <begin position="17"/>
        <end position="42"/>
    </location>
</feature>
<reference evidence="4 5" key="1">
    <citation type="journal article" date="2017" name="Gigascience">
        <title>Genome sequence of the small brown planthopper, Laodelphax striatellus.</title>
        <authorList>
            <person name="Zhu J."/>
            <person name="Jiang F."/>
            <person name="Wang X."/>
            <person name="Yang P."/>
            <person name="Bao Y."/>
            <person name="Zhao W."/>
            <person name="Wang W."/>
            <person name="Lu H."/>
            <person name="Wang Q."/>
            <person name="Cui N."/>
            <person name="Li J."/>
            <person name="Chen X."/>
            <person name="Luo L."/>
            <person name="Yu J."/>
            <person name="Kang L."/>
            <person name="Cui F."/>
        </authorList>
    </citation>
    <scope>NUCLEOTIDE SEQUENCE [LARGE SCALE GENOMIC DNA]</scope>
    <source>
        <strain evidence="4">Lst14</strain>
    </source>
</reference>
<protein>
    <submittedName>
        <fullName evidence="4">Uncharacterized protein</fullName>
    </submittedName>
</protein>
<evidence type="ECO:0000256" key="3">
    <source>
        <dbReference type="SAM" id="SignalP"/>
    </source>
</evidence>
<evidence type="ECO:0000313" key="4">
    <source>
        <dbReference type="EMBL" id="RZF47802.1"/>
    </source>
</evidence>
<dbReference type="OrthoDB" id="8190309at2759"/>
<feature type="signal peptide" evidence="3">
    <location>
        <begin position="1"/>
        <end position="20"/>
    </location>
</feature>
<feature type="region of interest" description="Disordered" evidence="1">
    <location>
        <begin position="553"/>
        <end position="582"/>
    </location>
</feature>
<name>A0A482XPJ6_LAOST</name>
<sequence length="927" mass="101615">MRAALLWLLCATVCCSSSLSSPPSSSSSSSSSPTSPSSSSSSKPQVTRTALHVARSLDPAAMETLTVKTRTGDVATLLVKKREGRHGQQSADLGLKSADTAGSNENTVYEKISVGTSYNGEVKSRTSVETQSEQKKNEINTSNTTRTQKSSALVPDPVYVRSTPMLVKGKSQYGHLFSAKRGRSLLKIDSDGIPVVTGVRVPDDESDKQVWRNARVINGVLMPYDKNQPKHTFNLPSATPAYPEKKKVHPGQQSQASWVKMEPITKPAPTLLKPIIKEPLPSAIIQGDSWQQSSSPIRGEDPLTVVKPPSSQEWTKYPQDVVKVIDDSQPNLPEEDKYLRDRILDYIKSVNKQEVKRVPVLAPFRDSRGLTHGDVAHLPSAEVTVPPVEGEARMSFAASDALPMEARMLHASPSEALPMEARDADVIPMEARQLHAPSETLPMEARMLQVPGASVYPTSMMYSPAEGGRVTSVEEGVRTPVLQYAHPELGVQPAVPEAESRIRVAVDDQFEDQSGGREQALAYFSHDIHADRSPFAFEPSLEDEARVPAVPATPAQVERQHSQRSHSPSLSAPRPKKIDPPPHLVNSHQFYITERPVGNSHNLKYYSSGKYPDAALVYSATGLVDHRDRPFWERIGDTIREHVQTGVDKMTEMTRPVMEPLVEATQKISHNLGLGSEMREMHSFKEKLGVVGQPSVFLPALGLVAGGAALGLGAVAVGRYLDVDMLKRSGAGDAEIERLQLEHKRALEALDRGQMEVSGRGHLGRGHGDLGELAHAQRHAPEHTRTLLHPSASPDNAVHHTTETSSKKSLRRRRRHVLQHDDQHVLQHVDRHMDDTQTSLLRAGLGDASLWTNTPCAKRTFCQVMLSQPSDDVFLMEKKMGAFLAMLPPSSRGVLGIHLDDVMTAVKSRDCSVFLCSYGVKEIPIPR</sequence>
<evidence type="ECO:0000256" key="1">
    <source>
        <dbReference type="SAM" id="MobiDB-lite"/>
    </source>
</evidence>